<dbReference type="AlphaFoldDB" id="A0AAW8H5R8"/>
<keyword evidence="2" id="KW-1185">Reference proteome</keyword>
<dbReference type="EMBL" id="JAVDKS010000003">
    <property type="protein sequence ID" value="MDQ2256446.1"/>
    <property type="molecule type" value="Genomic_DNA"/>
</dbReference>
<proteinExistence type="predicted"/>
<sequence length="110" mass="12638">MPTFDEWLEIRGNKPLGWVKDAMRESYDACRAAMLHGAEPVSNPDELPVWVACSERMPDPDSEFRICAYTPTPHEDVRFRFVPASLFKSVCRDATHWQYMLPPAAPQQEV</sequence>
<organism evidence="1 2">
    <name type="scientific">Enterobacter soli</name>
    <dbReference type="NCBI Taxonomy" id="885040"/>
    <lineage>
        <taxon>Bacteria</taxon>
        <taxon>Pseudomonadati</taxon>
        <taxon>Pseudomonadota</taxon>
        <taxon>Gammaproteobacteria</taxon>
        <taxon>Enterobacterales</taxon>
        <taxon>Enterobacteriaceae</taxon>
        <taxon>Enterobacter</taxon>
    </lineage>
</organism>
<dbReference type="Proteomes" id="UP001225042">
    <property type="component" value="Unassembled WGS sequence"/>
</dbReference>
<dbReference type="RefSeq" id="WP_306684435.1">
    <property type="nucleotide sequence ID" value="NZ_JAVDKR010000012.1"/>
</dbReference>
<evidence type="ECO:0000313" key="2">
    <source>
        <dbReference type="Proteomes" id="UP001225042"/>
    </source>
</evidence>
<protein>
    <recommendedName>
        <fullName evidence="3">DUF551 domain-containing protein</fullName>
    </recommendedName>
</protein>
<evidence type="ECO:0008006" key="3">
    <source>
        <dbReference type="Google" id="ProtNLM"/>
    </source>
</evidence>
<gene>
    <name evidence="1" type="ORF">RBJ67_09835</name>
</gene>
<accession>A0AAW8H5R8</accession>
<reference evidence="1 2" key="1">
    <citation type="submission" date="2023-08" db="EMBL/GenBank/DDBJ databases">
        <authorList>
            <person name="Dale J."/>
        </authorList>
    </citation>
    <scope>NUCLEOTIDE SEQUENCE [LARGE SCALE GENOMIC DNA]</scope>
    <source>
        <strain evidence="1 2">2023EL-00788</strain>
    </source>
</reference>
<evidence type="ECO:0000313" key="1">
    <source>
        <dbReference type="EMBL" id="MDQ2256446.1"/>
    </source>
</evidence>
<comment type="caution">
    <text evidence="1">The sequence shown here is derived from an EMBL/GenBank/DDBJ whole genome shotgun (WGS) entry which is preliminary data.</text>
</comment>
<name>A0AAW8H5R8_9ENTR</name>